<dbReference type="PROSITE" id="PS50089">
    <property type="entry name" value="ZF_RING_2"/>
    <property type="match status" value="1"/>
</dbReference>
<evidence type="ECO:0000256" key="5">
    <source>
        <dbReference type="ARBA" id="ARBA00012483"/>
    </source>
</evidence>
<evidence type="ECO:0000256" key="12">
    <source>
        <dbReference type="ARBA" id="ARBA00022786"/>
    </source>
</evidence>
<feature type="transmembrane region" description="Helical" evidence="20">
    <location>
        <begin position="59"/>
        <end position="79"/>
    </location>
</feature>
<dbReference type="GO" id="GO:0008270">
    <property type="term" value="F:zinc ion binding"/>
    <property type="evidence" value="ECO:0007669"/>
    <property type="project" value="UniProtKB-KW"/>
</dbReference>
<evidence type="ECO:0000256" key="11">
    <source>
        <dbReference type="ARBA" id="ARBA00022771"/>
    </source>
</evidence>
<evidence type="ECO:0000256" key="3">
    <source>
        <dbReference type="ARBA" id="ARBA00004906"/>
    </source>
</evidence>
<keyword evidence="7" id="KW-0962">Peroxisome biogenesis</keyword>
<dbReference type="SUPFAM" id="SSF57850">
    <property type="entry name" value="RING/U-box"/>
    <property type="match status" value="1"/>
</dbReference>
<organism evidence="22 23">
    <name type="scientific">Rozella allomycis (strain CSF55)</name>
    <dbReference type="NCBI Taxonomy" id="988480"/>
    <lineage>
        <taxon>Eukaryota</taxon>
        <taxon>Fungi</taxon>
        <taxon>Fungi incertae sedis</taxon>
        <taxon>Cryptomycota</taxon>
        <taxon>Cryptomycota incertae sedis</taxon>
        <taxon>Rozella</taxon>
    </lineage>
</organism>
<evidence type="ECO:0000256" key="20">
    <source>
        <dbReference type="SAM" id="Phobius"/>
    </source>
</evidence>
<evidence type="ECO:0000256" key="8">
    <source>
        <dbReference type="ARBA" id="ARBA00022679"/>
    </source>
</evidence>
<keyword evidence="10" id="KW-0479">Metal-binding</keyword>
<dbReference type="GO" id="GO:0061630">
    <property type="term" value="F:ubiquitin protein ligase activity"/>
    <property type="evidence" value="ECO:0007669"/>
    <property type="project" value="UniProtKB-EC"/>
</dbReference>
<dbReference type="PROSITE" id="PS00518">
    <property type="entry name" value="ZF_RING_1"/>
    <property type="match status" value="1"/>
</dbReference>
<keyword evidence="17" id="KW-0576">Peroxisome</keyword>
<evidence type="ECO:0000256" key="9">
    <source>
        <dbReference type="ARBA" id="ARBA00022692"/>
    </source>
</evidence>
<keyword evidence="14" id="KW-0653">Protein transport</keyword>
<evidence type="ECO:0000256" key="4">
    <source>
        <dbReference type="ARBA" id="ARBA00008704"/>
    </source>
</evidence>
<evidence type="ECO:0000256" key="18">
    <source>
        <dbReference type="ARBA" id="ARBA00041230"/>
    </source>
</evidence>
<dbReference type="GO" id="GO:0005778">
    <property type="term" value="C:peroxisomal membrane"/>
    <property type="evidence" value="ECO:0007669"/>
    <property type="project" value="UniProtKB-SubCell"/>
</dbReference>
<dbReference type="InterPro" id="IPR027370">
    <property type="entry name" value="Znf-RING_euk"/>
</dbReference>
<keyword evidence="6" id="KW-0813">Transport</keyword>
<evidence type="ECO:0000256" key="17">
    <source>
        <dbReference type="ARBA" id="ARBA00023140"/>
    </source>
</evidence>
<evidence type="ECO:0000256" key="19">
    <source>
        <dbReference type="PROSITE-ProRule" id="PRU00175"/>
    </source>
</evidence>
<evidence type="ECO:0000256" key="13">
    <source>
        <dbReference type="ARBA" id="ARBA00022833"/>
    </source>
</evidence>
<dbReference type="PANTHER" id="PTHR23350:SF0">
    <property type="entry name" value="PEROXISOME BIOGENESIS FACTOR 10"/>
    <property type="match status" value="1"/>
</dbReference>
<dbReference type="EC" id="2.3.2.27" evidence="5"/>
<gene>
    <name evidence="22" type="ORF">ROZALSC1DRAFT_22633</name>
</gene>
<keyword evidence="15 20" id="KW-1133">Transmembrane helix</keyword>
<sequence length="153" mass="17649">MTDIGFVKLKLKWFHFIAKIVATKLVPLNVAIFFINGNYPSITRRLLNITYNADFNTRHHSYAILGYILLAKVMLQSILDASRYFKNKQNGQPTMLSERAYHGITKLKCPLCLNTLVHPTVSDCGHLFCWHCINSWALTKLDQTNSFIFREVL</sequence>
<comment type="subcellular location">
    <subcellularLocation>
        <location evidence="2">Peroxisome membrane</location>
        <topology evidence="2">Multi-pass membrane protein</topology>
    </subcellularLocation>
</comment>
<dbReference type="EMBL" id="ML005305">
    <property type="protein sequence ID" value="RKP19063.1"/>
    <property type="molecule type" value="Genomic_DNA"/>
</dbReference>
<evidence type="ECO:0000259" key="21">
    <source>
        <dbReference type="PROSITE" id="PS50089"/>
    </source>
</evidence>
<accession>A0A4P9YHK5</accession>
<dbReference type="GO" id="GO:0016558">
    <property type="term" value="P:protein import into peroxisome matrix"/>
    <property type="evidence" value="ECO:0007669"/>
    <property type="project" value="InterPro"/>
</dbReference>
<keyword evidence="12" id="KW-0833">Ubl conjugation pathway</keyword>
<evidence type="ECO:0000256" key="1">
    <source>
        <dbReference type="ARBA" id="ARBA00000900"/>
    </source>
</evidence>
<evidence type="ECO:0000256" key="7">
    <source>
        <dbReference type="ARBA" id="ARBA00022593"/>
    </source>
</evidence>
<dbReference type="InterPro" id="IPR013083">
    <property type="entry name" value="Znf_RING/FYVE/PHD"/>
</dbReference>
<dbReference type="InterPro" id="IPR017907">
    <property type="entry name" value="Znf_RING_CS"/>
</dbReference>
<evidence type="ECO:0000313" key="23">
    <source>
        <dbReference type="Proteomes" id="UP000281549"/>
    </source>
</evidence>
<evidence type="ECO:0000256" key="15">
    <source>
        <dbReference type="ARBA" id="ARBA00022989"/>
    </source>
</evidence>
<keyword evidence="9 20" id="KW-0812">Transmembrane</keyword>
<dbReference type="InterPro" id="IPR001841">
    <property type="entry name" value="Znf_RING"/>
</dbReference>
<dbReference type="AlphaFoldDB" id="A0A4P9YHK5"/>
<keyword evidence="16 20" id="KW-0472">Membrane</keyword>
<comment type="catalytic activity">
    <reaction evidence="1">
        <text>S-ubiquitinyl-[E2 ubiquitin-conjugating enzyme]-L-cysteine + [acceptor protein]-L-lysine = [E2 ubiquitin-conjugating enzyme]-L-cysteine + N(6)-ubiquitinyl-[acceptor protein]-L-lysine.</text>
        <dbReference type="EC" id="2.3.2.27"/>
    </reaction>
</comment>
<comment type="similarity">
    <text evidence="4">Belongs to the pex2/pex10/pex12 family.</text>
</comment>
<protein>
    <recommendedName>
        <fullName evidence="5">RING-type E3 ubiquitin transferase</fullName>
        <ecNumber evidence="5">2.3.2.27</ecNumber>
    </recommendedName>
    <alternativeName>
        <fullName evidence="18">Peroxin-10</fullName>
    </alternativeName>
</protein>
<keyword evidence="8" id="KW-0808">Transferase</keyword>
<evidence type="ECO:0000256" key="16">
    <source>
        <dbReference type="ARBA" id="ARBA00023136"/>
    </source>
</evidence>
<dbReference type="InterPro" id="IPR025654">
    <property type="entry name" value="PEX2/10"/>
</dbReference>
<keyword evidence="13" id="KW-0862">Zinc</keyword>
<comment type="pathway">
    <text evidence="3">Protein modification; protein ubiquitination.</text>
</comment>
<evidence type="ECO:0000256" key="10">
    <source>
        <dbReference type="ARBA" id="ARBA00022723"/>
    </source>
</evidence>
<evidence type="ECO:0000313" key="22">
    <source>
        <dbReference type="EMBL" id="RKP19063.1"/>
    </source>
</evidence>
<evidence type="ECO:0000256" key="2">
    <source>
        <dbReference type="ARBA" id="ARBA00004585"/>
    </source>
</evidence>
<dbReference type="Gene3D" id="3.30.40.10">
    <property type="entry name" value="Zinc/RING finger domain, C3HC4 (zinc finger)"/>
    <property type="match status" value="1"/>
</dbReference>
<dbReference type="PANTHER" id="PTHR23350">
    <property type="entry name" value="PEROXISOME ASSEMBLY PROTEIN 10"/>
    <property type="match status" value="1"/>
</dbReference>
<name>A0A4P9YHK5_ROZAC</name>
<reference evidence="23" key="1">
    <citation type="journal article" date="2018" name="Nat. Microbiol.">
        <title>Leveraging single-cell genomics to expand the fungal tree of life.</title>
        <authorList>
            <person name="Ahrendt S.R."/>
            <person name="Quandt C.A."/>
            <person name="Ciobanu D."/>
            <person name="Clum A."/>
            <person name="Salamov A."/>
            <person name="Andreopoulos B."/>
            <person name="Cheng J.F."/>
            <person name="Woyke T."/>
            <person name="Pelin A."/>
            <person name="Henrissat B."/>
            <person name="Reynolds N.K."/>
            <person name="Benny G.L."/>
            <person name="Smith M.E."/>
            <person name="James T.Y."/>
            <person name="Grigoriev I.V."/>
        </authorList>
    </citation>
    <scope>NUCLEOTIDE SEQUENCE [LARGE SCALE GENOMIC DNA]</scope>
    <source>
        <strain evidence="23">CSF55</strain>
    </source>
</reference>
<feature type="domain" description="RING-type" evidence="21">
    <location>
        <begin position="109"/>
        <end position="136"/>
    </location>
</feature>
<dbReference type="Proteomes" id="UP000281549">
    <property type="component" value="Unassembled WGS sequence"/>
</dbReference>
<keyword evidence="11 19" id="KW-0863">Zinc-finger</keyword>
<evidence type="ECO:0000256" key="6">
    <source>
        <dbReference type="ARBA" id="ARBA00022448"/>
    </source>
</evidence>
<evidence type="ECO:0000256" key="14">
    <source>
        <dbReference type="ARBA" id="ARBA00022927"/>
    </source>
</evidence>
<feature type="transmembrane region" description="Helical" evidence="20">
    <location>
        <begin position="21"/>
        <end position="39"/>
    </location>
</feature>
<proteinExistence type="inferred from homology"/>
<dbReference type="Pfam" id="PF13445">
    <property type="entry name" value="zf-RING_UBOX"/>
    <property type="match status" value="1"/>
</dbReference>